<sequence>QGNQGQGNAYGNQGNQGEGNAYGNQGNQGQGNAYGNQGNQGQGNAYGQQDQQYQQQQPPPYQQQQQPPPQQQSNNVVVVQQQPVQPQPQTTVVIQQQPAQQQQEPIREQPAHAVVHKNQYGLIDFQQGLFGCFNNCSLCVLTLFCPCYVSGKVAESVGEHCLIYGIASVVPLFSWYFMADARGKVRNLKGIKGSFTQDYIYVIFCPCCSLVQSSREMRGDEVCQAQSMARE</sequence>
<proteinExistence type="inferred from homology"/>
<evidence type="ECO:0000313" key="5">
    <source>
        <dbReference type="Proteomes" id="UP000749559"/>
    </source>
</evidence>
<keyword evidence="3" id="KW-0472">Membrane</keyword>
<dbReference type="Pfam" id="PF04749">
    <property type="entry name" value="PLAC8"/>
    <property type="match status" value="1"/>
</dbReference>
<keyword evidence="3" id="KW-0812">Transmembrane</keyword>
<keyword evidence="5" id="KW-1185">Reference proteome</keyword>
<feature type="compositionally biased region" description="Low complexity" evidence="2">
    <location>
        <begin position="1"/>
        <end position="56"/>
    </location>
</feature>
<feature type="transmembrane region" description="Helical" evidence="3">
    <location>
        <begin position="162"/>
        <end position="179"/>
    </location>
</feature>
<dbReference type="EMBL" id="CAIIXF020000007">
    <property type="protein sequence ID" value="CAH1788383.1"/>
    <property type="molecule type" value="Genomic_DNA"/>
</dbReference>
<gene>
    <name evidence="4" type="ORF">OFUS_LOCUS13929</name>
</gene>
<dbReference type="OrthoDB" id="1045822at2759"/>
<organism evidence="4 5">
    <name type="scientific">Owenia fusiformis</name>
    <name type="common">Polychaete worm</name>
    <dbReference type="NCBI Taxonomy" id="6347"/>
    <lineage>
        <taxon>Eukaryota</taxon>
        <taxon>Metazoa</taxon>
        <taxon>Spiralia</taxon>
        <taxon>Lophotrochozoa</taxon>
        <taxon>Annelida</taxon>
        <taxon>Polychaeta</taxon>
        <taxon>Sedentaria</taxon>
        <taxon>Canalipalpata</taxon>
        <taxon>Sabellida</taxon>
        <taxon>Oweniida</taxon>
        <taxon>Oweniidae</taxon>
        <taxon>Owenia</taxon>
    </lineage>
</organism>
<dbReference type="Proteomes" id="UP000749559">
    <property type="component" value="Unassembled WGS sequence"/>
</dbReference>
<evidence type="ECO:0000256" key="2">
    <source>
        <dbReference type="SAM" id="MobiDB-lite"/>
    </source>
</evidence>
<evidence type="ECO:0000256" key="3">
    <source>
        <dbReference type="SAM" id="Phobius"/>
    </source>
</evidence>
<evidence type="ECO:0000313" key="4">
    <source>
        <dbReference type="EMBL" id="CAH1788383.1"/>
    </source>
</evidence>
<dbReference type="AlphaFoldDB" id="A0A8S4P206"/>
<reference evidence="4" key="1">
    <citation type="submission" date="2022-03" db="EMBL/GenBank/DDBJ databases">
        <authorList>
            <person name="Martin C."/>
        </authorList>
    </citation>
    <scope>NUCLEOTIDE SEQUENCE</scope>
</reference>
<protein>
    <submittedName>
        <fullName evidence="4">Uncharacterized protein</fullName>
    </submittedName>
</protein>
<feature type="non-terminal residue" evidence="4">
    <location>
        <position position="231"/>
    </location>
</feature>
<dbReference type="InterPro" id="IPR006461">
    <property type="entry name" value="PLAC_motif_containing"/>
</dbReference>
<keyword evidence="3" id="KW-1133">Transmembrane helix</keyword>
<dbReference type="PANTHER" id="PTHR15907">
    <property type="entry name" value="DUF614 FAMILY PROTEIN-RELATED"/>
    <property type="match status" value="1"/>
</dbReference>
<evidence type="ECO:0000256" key="1">
    <source>
        <dbReference type="ARBA" id="ARBA00009024"/>
    </source>
</evidence>
<name>A0A8S4P206_OWEFU</name>
<feature type="region of interest" description="Disordered" evidence="2">
    <location>
        <begin position="1"/>
        <end position="76"/>
    </location>
</feature>
<dbReference type="NCBIfam" id="TIGR01571">
    <property type="entry name" value="A_thal_Cys_rich"/>
    <property type="match status" value="1"/>
</dbReference>
<comment type="similarity">
    <text evidence="1">Belongs to the cornifelin family.</text>
</comment>
<comment type="caution">
    <text evidence="4">The sequence shown here is derived from an EMBL/GenBank/DDBJ whole genome shotgun (WGS) entry which is preliminary data.</text>
</comment>
<accession>A0A8S4P206</accession>
<feature type="compositionally biased region" description="Pro residues" evidence="2">
    <location>
        <begin position="57"/>
        <end position="70"/>
    </location>
</feature>